<evidence type="ECO:0000313" key="2">
    <source>
        <dbReference type="Proteomes" id="UP000074310"/>
    </source>
</evidence>
<dbReference type="RefSeq" id="WP_058756862.1">
    <property type="nucleotide sequence ID" value="NZ_LDTB01000080.1"/>
</dbReference>
<dbReference type="Proteomes" id="UP000074310">
    <property type="component" value="Unassembled WGS sequence"/>
</dbReference>
<sequence length="67" mass="7688">MTELEMSTGREWRPYLLRHSLATLVRNRGATRCDLEGFRGQNRALRSLAAFDQSPMIEMDEAMVTLS</sequence>
<dbReference type="OrthoDB" id="9808346at2"/>
<evidence type="ECO:0000313" key="1">
    <source>
        <dbReference type="EMBL" id="KTT68976.1"/>
    </source>
</evidence>
<keyword evidence="2" id="KW-1185">Reference proteome</keyword>
<dbReference type="PATRIC" id="fig|869719.3.peg.3477"/>
<organism evidence="1 2">
    <name type="scientific">Sphingomonas endophytica</name>
    <dbReference type="NCBI Taxonomy" id="869719"/>
    <lineage>
        <taxon>Bacteria</taxon>
        <taxon>Pseudomonadati</taxon>
        <taxon>Pseudomonadota</taxon>
        <taxon>Alphaproteobacteria</taxon>
        <taxon>Sphingomonadales</taxon>
        <taxon>Sphingomonadaceae</taxon>
        <taxon>Sphingomonas</taxon>
    </lineage>
</organism>
<dbReference type="EMBL" id="LDTB01000080">
    <property type="protein sequence ID" value="KTT68976.1"/>
    <property type="molecule type" value="Genomic_DNA"/>
</dbReference>
<accession>A0A147HVU6</accession>
<name>A0A147HVU6_9SPHN</name>
<dbReference type="AlphaFoldDB" id="A0A147HVU6"/>
<comment type="caution">
    <text evidence="1">The sequence shown here is derived from an EMBL/GenBank/DDBJ whole genome shotgun (WGS) entry which is preliminary data.</text>
</comment>
<proteinExistence type="predicted"/>
<evidence type="ECO:0008006" key="3">
    <source>
        <dbReference type="Google" id="ProtNLM"/>
    </source>
</evidence>
<gene>
    <name evidence="1" type="ORF">NS334_15525</name>
</gene>
<reference evidence="1 2" key="1">
    <citation type="journal article" date="2016" name="Front. Microbiol.">
        <title>Genomic Resource of Rice Seed Associated Bacteria.</title>
        <authorList>
            <person name="Midha S."/>
            <person name="Bansal K."/>
            <person name="Sharma S."/>
            <person name="Kumar N."/>
            <person name="Patil P.P."/>
            <person name="Chaudhry V."/>
            <person name="Patil P.B."/>
        </authorList>
    </citation>
    <scope>NUCLEOTIDE SEQUENCE [LARGE SCALE GENOMIC DNA]</scope>
    <source>
        <strain evidence="1 2">NS334</strain>
    </source>
</reference>
<protein>
    <recommendedName>
        <fullName evidence="3">Integrase</fullName>
    </recommendedName>
</protein>